<feature type="region of interest" description="Disordered" evidence="1">
    <location>
        <begin position="103"/>
        <end position="185"/>
    </location>
</feature>
<dbReference type="Proteomes" id="UP000242770">
    <property type="component" value="Unassembled WGS sequence"/>
</dbReference>
<dbReference type="EMBL" id="CCFA01002507">
    <property type="protein sequence ID" value="CDS00379.1"/>
    <property type="molecule type" value="Genomic_DNA"/>
</dbReference>
<feature type="compositionally biased region" description="Polar residues" evidence="1">
    <location>
        <begin position="24"/>
        <end position="35"/>
    </location>
</feature>
<evidence type="ECO:0000256" key="1">
    <source>
        <dbReference type="SAM" id="MobiDB-lite"/>
    </source>
</evidence>
<organism evidence="2 3">
    <name type="scientific">Sporisorium scitamineum</name>
    <dbReference type="NCBI Taxonomy" id="49012"/>
    <lineage>
        <taxon>Eukaryota</taxon>
        <taxon>Fungi</taxon>
        <taxon>Dikarya</taxon>
        <taxon>Basidiomycota</taxon>
        <taxon>Ustilaginomycotina</taxon>
        <taxon>Ustilaginomycetes</taxon>
        <taxon>Ustilaginales</taxon>
        <taxon>Ustilaginaceae</taxon>
        <taxon>Sporisorium</taxon>
    </lineage>
</organism>
<gene>
    <name evidence="2" type="primary">SSCI41930.1</name>
</gene>
<evidence type="ECO:0000313" key="2">
    <source>
        <dbReference type="EMBL" id="CDS00379.1"/>
    </source>
</evidence>
<sequence length="185" mass="19355">MATPASSAYAFHHRFDAVPDKHTSVASGAPSNAQTGDEHFEYPDLDAGQFYASAAPHTATAPAPSNLPDFPEFKSFDSKSEFFSNNNSFQQYAPRPALSAALVEPQSAQIEGSPELDQLDMSATSVVPEAAPEAQAPVAAPLHEQAPAQIASPPQASQHVSAPAPRLSAEATRADANALGAHRQP</sequence>
<dbReference type="STRING" id="49012.A0A0F7RZ93"/>
<evidence type="ECO:0000313" key="3">
    <source>
        <dbReference type="Proteomes" id="UP000242770"/>
    </source>
</evidence>
<keyword evidence="3" id="KW-1185">Reference proteome</keyword>
<feature type="compositionally biased region" description="Low complexity" evidence="1">
    <location>
        <begin position="126"/>
        <end position="158"/>
    </location>
</feature>
<reference evidence="3" key="1">
    <citation type="submission" date="2014-06" db="EMBL/GenBank/DDBJ databases">
        <authorList>
            <person name="Berkman P.J."/>
        </authorList>
    </citation>
    <scope>NUCLEOTIDE SEQUENCE [LARGE SCALE GENOMIC DNA]</scope>
</reference>
<feature type="compositionally biased region" description="Low complexity" evidence="1">
    <location>
        <begin position="52"/>
        <end position="64"/>
    </location>
</feature>
<accession>A0A0F7RZ93</accession>
<name>A0A0F7RZ93_9BASI</name>
<feature type="region of interest" description="Disordered" evidence="1">
    <location>
        <begin position="21"/>
        <end position="71"/>
    </location>
</feature>
<proteinExistence type="predicted"/>
<dbReference type="AlphaFoldDB" id="A0A0F7RZ93"/>
<protein>
    <submittedName>
        <fullName evidence="2">Uncharacterized protein</fullName>
    </submittedName>
</protein>